<keyword evidence="5" id="KW-1185">Reference proteome</keyword>
<feature type="transmembrane region" description="Helical" evidence="2">
    <location>
        <begin position="76"/>
        <end position="96"/>
    </location>
</feature>
<evidence type="ECO:0000256" key="2">
    <source>
        <dbReference type="SAM" id="Phobius"/>
    </source>
</evidence>
<proteinExistence type="predicted"/>
<dbReference type="EMBL" id="CAJOBC010082989">
    <property type="protein sequence ID" value="CAF4295211.1"/>
    <property type="molecule type" value="Genomic_DNA"/>
</dbReference>
<gene>
    <name evidence="3" type="ORF">GPM918_LOCUS33283</name>
    <name evidence="4" type="ORF">SRO942_LOCUS33965</name>
</gene>
<dbReference type="GO" id="GO:0030001">
    <property type="term" value="P:metal ion transport"/>
    <property type="evidence" value="ECO:0007669"/>
    <property type="project" value="TreeGrafter"/>
</dbReference>
<keyword evidence="2" id="KW-0812">Transmembrane</keyword>
<dbReference type="AlphaFoldDB" id="A0A815LCC4"/>
<dbReference type="InterPro" id="IPR050927">
    <property type="entry name" value="TRPM"/>
</dbReference>
<dbReference type="PANTHER" id="PTHR13800">
    <property type="entry name" value="TRANSIENT RECEPTOR POTENTIAL CATION CHANNEL, SUBFAMILY M, MEMBER 6"/>
    <property type="match status" value="1"/>
</dbReference>
<sequence length="366" mass="42740">EFDVHASKIIDLCFIEDEDFALELLTRKSEILFNYYPLQLAKENNCRSFLATKCVQKYLDVQWYGEIDDHGHDKKLINFVIFILCLFPFLIPFQYFHSLLSSNKQKKTNFVLLVDYFPLNINGGKRSGYSSISIPITEIFLHICMWSLIVEEAREFYDHCDEERLGYSSNILLKFYTDDKWNVLDLMAIIFYIVAFITRFIVIESVFVVSKICMCIDLFLCVTLQRVNLDAHQRWAYHRFLLVNEYSKKSVLPPPINVFSYGLTPLVRLTSLIVRQCSIKNDVDVIQSSETMNPVEQGETQTNKFKERDMMLRESSIAEDYWSEKVSEIMQEEKKEHSTNTKLPLTELLPGRQTGRSGKIFKPAGD</sequence>
<dbReference type="GO" id="GO:0005886">
    <property type="term" value="C:plasma membrane"/>
    <property type="evidence" value="ECO:0007669"/>
    <property type="project" value="TreeGrafter"/>
</dbReference>
<evidence type="ECO:0000313" key="3">
    <source>
        <dbReference type="EMBL" id="CAF1401489.1"/>
    </source>
</evidence>
<feature type="non-terminal residue" evidence="3">
    <location>
        <position position="366"/>
    </location>
</feature>
<keyword evidence="2" id="KW-1133">Transmembrane helix</keyword>
<evidence type="ECO:0008006" key="6">
    <source>
        <dbReference type="Google" id="ProtNLM"/>
    </source>
</evidence>
<dbReference type="EMBL" id="CAJNOQ010017568">
    <property type="protein sequence ID" value="CAF1401489.1"/>
    <property type="molecule type" value="Genomic_DNA"/>
</dbReference>
<feature type="transmembrane region" description="Helical" evidence="2">
    <location>
        <begin position="183"/>
        <end position="202"/>
    </location>
</feature>
<dbReference type="GO" id="GO:0005261">
    <property type="term" value="F:monoatomic cation channel activity"/>
    <property type="evidence" value="ECO:0007669"/>
    <property type="project" value="TreeGrafter"/>
</dbReference>
<evidence type="ECO:0000313" key="4">
    <source>
        <dbReference type="EMBL" id="CAF4295211.1"/>
    </source>
</evidence>
<dbReference type="PANTHER" id="PTHR13800:SF1">
    <property type="entry name" value="TRANSIENT RECEPTOR POTENTIAL CATION CHANNEL TRPM"/>
    <property type="match status" value="1"/>
</dbReference>
<evidence type="ECO:0000313" key="5">
    <source>
        <dbReference type="Proteomes" id="UP000663829"/>
    </source>
</evidence>
<feature type="region of interest" description="Disordered" evidence="1">
    <location>
        <begin position="331"/>
        <end position="366"/>
    </location>
</feature>
<dbReference type="Proteomes" id="UP000663829">
    <property type="component" value="Unassembled WGS sequence"/>
</dbReference>
<name>A0A815LCC4_9BILA</name>
<keyword evidence="2" id="KW-0472">Membrane</keyword>
<organism evidence="3 5">
    <name type="scientific">Didymodactylos carnosus</name>
    <dbReference type="NCBI Taxonomy" id="1234261"/>
    <lineage>
        <taxon>Eukaryota</taxon>
        <taxon>Metazoa</taxon>
        <taxon>Spiralia</taxon>
        <taxon>Gnathifera</taxon>
        <taxon>Rotifera</taxon>
        <taxon>Eurotatoria</taxon>
        <taxon>Bdelloidea</taxon>
        <taxon>Philodinida</taxon>
        <taxon>Philodinidae</taxon>
        <taxon>Didymodactylos</taxon>
    </lineage>
</organism>
<dbReference type="Proteomes" id="UP000681722">
    <property type="component" value="Unassembled WGS sequence"/>
</dbReference>
<accession>A0A815LCC4</accession>
<evidence type="ECO:0000256" key="1">
    <source>
        <dbReference type="SAM" id="MobiDB-lite"/>
    </source>
</evidence>
<dbReference type="OrthoDB" id="10205700at2759"/>
<reference evidence="3" key="1">
    <citation type="submission" date="2021-02" db="EMBL/GenBank/DDBJ databases">
        <authorList>
            <person name="Nowell W R."/>
        </authorList>
    </citation>
    <scope>NUCLEOTIDE SEQUENCE</scope>
</reference>
<protein>
    <recommendedName>
        <fullName evidence="6">Ion transport domain-containing protein</fullName>
    </recommendedName>
</protein>
<comment type="caution">
    <text evidence="3">The sequence shown here is derived from an EMBL/GenBank/DDBJ whole genome shotgun (WGS) entry which is preliminary data.</text>
</comment>